<keyword evidence="1" id="KW-1133">Transmembrane helix</keyword>
<gene>
    <name evidence="2" type="ORF">A2720_01155</name>
</gene>
<feature type="transmembrane region" description="Helical" evidence="1">
    <location>
        <begin position="7"/>
        <end position="25"/>
    </location>
</feature>
<proteinExistence type="predicted"/>
<sequence length="134" mass="14041">MNPKQFLVWGGVILVVVGVLGFFLIGPTAEQSIFGSGWWFDNAENWTHIVIGVVALLAAYTLPAAAQKTLAMVVGAVAVLIGLYSFIISQSFLGANLENPADSLLHVVVGAWALYASMSKGSSMPSGGMGNPQM</sequence>
<protein>
    <recommendedName>
        <fullName evidence="4">DUF4383 domain-containing protein</fullName>
    </recommendedName>
</protein>
<evidence type="ECO:0000313" key="2">
    <source>
        <dbReference type="EMBL" id="OGE81132.1"/>
    </source>
</evidence>
<feature type="transmembrane region" description="Helical" evidence="1">
    <location>
        <begin position="45"/>
        <end position="62"/>
    </location>
</feature>
<keyword evidence="1" id="KW-0812">Transmembrane</keyword>
<evidence type="ECO:0008006" key="4">
    <source>
        <dbReference type="Google" id="ProtNLM"/>
    </source>
</evidence>
<reference evidence="2 3" key="1">
    <citation type="journal article" date="2016" name="Nat. Commun.">
        <title>Thousands of microbial genomes shed light on interconnected biogeochemical processes in an aquifer system.</title>
        <authorList>
            <person name="Anantharaman K."/>
            <person name="Brown C.T."/>
            <person name="Hug L.A."/>
            <person name="Sharon I."/>
            <person name="Castelle C.J."/>
            <person name="Probst A.J."/>
            <person name="Thomas B.C."/>
            <person name="Singh A."/>
            <person name="Wilkins M.J."/>
            <person name="Karaoz U."/>
            <person name="Brodie E.L."/>
            <person name="Williams K.H."/>
            <person name="Hubbard S.S."/>
            <person name="Banfield J.F."/>
        </authorList>
    </citation>
    <scope>NUCLEOTIDE SEQUENCE [LARGE SCALE GENOMIC DNA]</scope>
</reference>
<keyword evidence="1" id="KW-0472">Membrane</keyword>
<dbReference type="Proteomes" id="UP000178892">
    <property type="component" value="Unassembled WGS sequence"/>
</dbReference>
<dbReference type="EMBL" id="MFEL01000010">
    <property type="protein sequence ID" value="OGE81132.1"/>
    <property type="molecule type" value="Genomic_DNA"/>
</dbReference>
<evidence type="ECO:0000313" key="3">
    <source>
        <dbReference type="Proteomes" id="UP000178892"/>
    </source>
</evidence>
<organism evidence="2 3">
    <name type="scientific">Candidatus Doudnabacteria bacterium RIFCSPHIGHO2_01_FULL_46_24</name>
    <dbReference type="NCBI Taxonomy" id="1817825"/>
    <lineage>
        <taxon>Bacteria</taxon>
        <taxon>Candidatus Doudnaibacteriota</taxon>
    </lineage>
</organism>
<name>A0A1F5NUC8_9BACT</name>
<accession>A0A1F5NUC8</accession>
<dbReference type="AlphaFoldDB" id="A0A1F5NUC8"/>
<comment type="caution">
    <text evidence="2">The sequence shown here is derived from an EMBL/GenBank/DDBJ whole genome shotgun (WGS) entry which is preliminary data.</text>
</comment>
<feature type="transmembrane region" description="Helical" evidence="1">
    <location>
        <begin position="69"/>
        <end position="88"/>
    </location>
</feature>
<evidence type="ECO:0000256" key="1">
    <source>
        <dbReference type="SAM" id="Phobius"/>
    </source>
</evidence>